<dbReference type="GO" id="GO:0016075">
    <property type="term" value="P:rRNA catabolic process"/>
    <property type="evidence" value="ECO:0007669"/>
    <property type="project" value="TreeGrafter"/>
</dbReference>
<feature type="domain" description="Exoribonuclease Xrn1 D2/D3" evidence="11">
    <location>
        <begin position="920"/>
        <end position="1137"/>
    </location>
</feature>
<feature type="domain" description="5'-3' exoribonuclease 1 D1" evidence="10">
    <location>
        <begin position="727"/>
        <end position="915"/>
    </location>
</feature>
<evidence type="ECO:0000259" key="9">
    <source>
        <dbReference type="Pfam" id="PF18129"/>
    </source>
</evidence>
<keyword evidence="13" id="KW-1185">Reference proteome</keyword>
<dbReference type="EC" id="3.1.13.-" evidence="5"/>
<dbReference type="Gene3D" id="2.30.30.30">
    <property type="match status" value="1"/>
</dbReference>
<feature type="compositionally biased region" description="Basic residues" evidence="6">
    <location>
        <begin position="1291"/>
        <end position="1300"/>
    </location>
</feature>
<feature type="compositionally biased region" description="Low complexity" evidence="6">
    <location>
        <begin position="1555"/>
        <end position="1616"/>
    </location>
</feature>
<dbReference type="InterPro" id="IPR041385">
    <property type="entry name" value="SH3_12"/>
</dbReference>
<keyword evidence="2 5" id="KW-0378">Hydrolase</keyword>
<feature type="compositionally biased region" description="Low complexity" evidence="6">
    <location>
        <begin position="1501"/>
        <end position="1519"/>
    </location>
</feature>
<evidence type="ECO:0000259" key="10">
    <source>
        <dbReference type="Pfam" id="PF18332"/>
    </source>
</evidence>
<dbReference type="InterPro" id="IPR004859">
    <property type="entry name" value="Xrn1_N"/>
</dbReference>
<organism evidence="12 13">
    <name type="scientific">Mortierella hygrophila</name>
    <dbReference type="NCBI Taxonomy" id="979708"/>
    <lineage>
        <taxon>Eukaryota</taxon>
        <taxon>Fungi</taxon>
        <taxon>Fungi incertae sedis</taxon>
        <taxon>Mucoromycota</taxon>
        <taxon>Mortierellomycotina</taxon>
        <taxon>Mortierellomycetes</taxon>
        <taxon>Mortierellales</taxon>
        <taxon>Mortierellaceae</taxon>
        <taxon>Mortierella</taxon>
    </lineage>
</organism>
<dbReference type="InterPro" id="IPR016494">
    <property type="entry name" value="5_3_exoribonuclease_1"/>
</dbReference>
<keyword evidence="3 5" id="KW-0269">Exonuclease</keyword>
<evidence type="ECO:0000256" key="2">
    <source>
        <dbReference type="ARBA" id="ARBA00022801"/>
    </source>
</evidence>
<dbReference type="CDD" id="cd18673">
    <property type="entry name" value="PIN_XRN1-2-like"/>
    <property type="match status" value="1"/>
</dbReference>
<dbReference type="Pfam" id="PF18129">
    <property type="entry name" value="SH3_12"/>
    <property type="match status" value="1"/>
</dbReference>
<dbReference type="GO" id="GO:0003723">
    <property type="term" value="F:RNA binding"/>
    <property type="evidence" value="ECO:0007669"/>
    <property type="project" value="UniProtKB-KW"/>
</dbReference>
<comment type="subcellular location">
    <subcellularLocation>
        <location evidence="5">Cytoplasm</location>
    </subcellularLocation>
</comment>
<feature type="domain" description="Xrn1 N-terminal" evidence="7">
    <location>
        <begin position="1"/>
        <end position="227"/>
    </location>
</feature>
<dbReference type="Pfam" id="PF17846">
    <property type="entry name" value="XRN_M"/>
    <property type="match status" value="1"/>
</dbReference>
<comment type="caution">
    <text evidence="12">The sequence shown here is derived from an EMBL/GenBank/DDBJ whole genome shotgun (WGS) entry which is preliminary data.</text>
</comment>
<evidence type="ECO:0000256" key="5">
    <source>
        <dbReference type="PIRNR" id="PIRNR006743"/>
    </source>
</evidence>
<dbReference type="PIRSF" id="PIRSF006743">
    <property type="entry name" value="Exonuclease_Xnr1"/>
    <property type="match status" value="1"/>
</dbReference>
<keyword evidence="1 5" id="KW-0540">Nuclease</keyword>
<feature type="domain" description="5'-3' exoribonuclease 1 SH3-like" evidence="9">
    <location>
        <begin position="1165"/>
        <end position="1231"/>
    </location>
</feature>
<feature type="region of interest" description="Disordered" evidence="6">
    <location>
        <begin position="1231"/>
        <end position="1337"/>
    </location>
</feature>
<evidence type="ECO:0000259" key="7">
    <source>
        <dbReference type="Pfam" id="PF03159"/>
    </source>
</evidence>
<dbReference type="PANTHER" id="PTHR12341">
    <property type="entry name" value="5'-&gt;3' EXORIBONUCLEASE"/>
    <property type="match status" value="1"/>
</dbReference>
<evidence type="ECO:0000259" key="8">
    <source>
        <dbReference type="Pfam" id="PF17846"/>
    </source>
</evidence>
<dbReference type="Gene3D" id="1.25.40.1050">
    <property type="match status" value="1"/>
</dbReference>
<evidence type="ECO:0000256" key="3">
    <source>
        <dbReference type="ARBA" id="ARBA00022839"/>
    </source>
</evidence>
<dbReference type="FunFam" id="3.40.50.12390:FF:000002">
    <property type="entry name" value="5'-3' exoribonuclease 1"/>
    <property type="match status" value="1"/>
</dbReference>
<proteinExistence type="inferred from homology"/>
<dbReference type="GO" id="GO:0004534">
    <property type="term" value="F:5'-3' RNA exonuclease activity"/>
    <property type="evidence" value="ECO:0007669"/>
    <property type="project" value="TreeGrafter"/>
</dbReference>
<name>A0A9P6F7W2_9FUNG</name>
<dbReference type="InterPro" id="IPR041412">
    <property type="entry name" value="Xrn1_helical"/>
</dbReference>
<dbReference type="GO" id="GO:0005634">
    <property type="term" value="C:nucleus"/>
    <property type="evidence" value="ECO:0007669"/>
    <property type="project" value="TreeGrafter"/>
</dbReference>
<protein>
    <recommendedName>
        <fullName evidence="5">5'-3' exoribonuclease 1</fullName>
        <ecNumber evidence="5">3.1.13.-</ecNumber>
    </recommendedName>
</protein>
<dbReference type="Gene3D" id="3.40.50.12390">
    <property type="match status" value="2"/>
</dbReference>
<reference evidence="12" key="1">
    <citation type="journal article" date="2020" name="Fungal Divers.">
        <title>Resolving the Mortierellaceae phylogeny through synthesis of multi-gene phylogenetics and phylogenomics.</title>
        <authorList>
            <person name="Vandepol N."/>
            <person name="Liber J."/>
            <person name="Desiro A."/>
            <person name="Na H."/>
            <person name="Kennedy M."/>
            <person name="Barry K."/>
            <person name="Grigoriev I.V."/>
            <person name="Miller A.N."/>
            <person name="O'Donnell K."/>
            <person name="Stajich J.E."/>
            <person name="Bonito G."/>
        </authorList>
    </citation>
    <scope>NUCLEOTIDE SEQUENCE</scope>
    <source>
        <strain evidence="12">NRRL 2591</strain>
    </source>
</reference>
<keyword evidence="5" id="KW-0963">Cytoplasm</keyword>
<keyword evidence="5" id="KW-0866">Nonsense-mediated mRNA decay</keyword>
<evidence type="ECO:0000256" key="1">
    <source>
        <dbReference type="ARBA" id="ARBA00022722"/>
    </source>
</evidence>
<feature type="region of interest" description="Disordered" evidence="6">
    <location>
        <begin position="1411"/>
        <end position="1616"/>
    </location>
</feature>
<dbReference type="GO" id="GO:0005737">
    <property type="term" value="C:cytoplasm"/>
    <property type="evidence" value="ECO:0007669"/>
    <property type="project" value="UniProtKB-SubCell"/>
</dbReference>
<dbReference type="Pfam" id="PF18334">
    <property type="entry name" value="XRN1_D2_D3"/>
    <property type="match status" value="1"/>
</dbReference>
<dbReference type="InterPro" id="IPR041106">
    <property type="entry name" value="XRN1_D2_D3"/>
</dbReference>
<sequence length="1616" mass="180313">MGVPKFFRWMGERYPLCSQLITENAIPEFDNLYLDMNGIVHNCSLPNDTDAHFRLSEDKIFLAIFNYIDHLFLKIKPQKVFFMAIDGVAPRAKMNQQRSRRFRTAKDAEDAKRKAIAKGEELPEEEQFDRNCITPGTPFMKRLSAQLEYFISKKVTEDANWRGVKVVLSGHEVPGEGEHKIMEYIRLSKAQEGYNPNTRHCLYGLDADLIMLGLLSHEPHFALLREEVTFGRTNKKKGSIDTQNFFLMHLSLLREYLDMEFNTLQEILPFPYDLERIIDDFVLMCLFIGNDFLPHLPNLHIAEGALSLLFNIYKKLLPQLGGYFQDSGELNFHRVEAMFHELAEVVESEAFEAECDDLKYIGGKMAELLIVPNSGQKNNGKHRQGMRMGKPIENANELVMTRRQKDLYDQMKEFVLERKDVLHFPSTLNSSERSFVKRIAAAIEIRYGTETSPEGVMNLYIEFDEEEDDEDVESQEARARVMRKYDQAEVVEDVIENEKLRNEKAKNVYEDRLLQWKKDYYLEKPELEHEADIRKMVFKYVEGLQWVLYYYYRGVSSWAWFYPYHYAPKISDLVHLDLFKFPFELGTPFKPYEQLMGVLPEASKQHIPQAYWDLITKEASPIKDFYPDNFDLDMNGKKQDWEAIVKIPFIDQDRLLTAMKSKEHLLTPEEVERNSTGESAVFTRDESLSDTYSSPLPLVFPDIKDCKCKRSVFHLPVIEGVSSLRKGLCEGAFKGADALFGFPSLATIKHSGNLGYHGIQVFQAPSRNETMVVNIVNRFEDVKPEALALSKLGKRVYVGWPFLKEGIVSSISDEMFKYELQVQGKNKVVIKTPHRTNTFDTWRKRVDRIETMYNKRFGVVIGDIEFTAQVLLLKGLRREMNGALVKDFCKPGEEQEFAVQTLIDTIRHPDTRTKEEPPRPLNEDFPLDSQVFFLGHGHYGCPAQVIAHSDNALALRVAIPNEHKGEPTFGHEIVREALSGLVYQPSFVVNKKVGISALILSKLTSSLHVVYRSTDRRINLGLNLKFEGKKQKVLGYTRKTDSGWEFSQKAIALLQEYKKLFPEFFDGLEKRSRSDFYIAEELYPNGDSVEKIKRIEDWLKKSKVRDFERVDLDAEQLDKDTIALVEKAADDYVETRSGMKHVIVKNLGRHTMLKPSHAATLLPDQTFKLGDRVVFVQDSGTVPIGAKGTVVGIDRLEVEVVFDDKFMSGMDLSGRCSMYRGMTVGPQSILNLSSPQCNQKAPATPAPAAAAPRPKPVNILPKNNNQHNPMDDKPPGWDILGVAPVADKPKKGPHHPKNHNNNHGGNSNGGGRTLGQAPRGEQPTNVNQSLGFHARPRPPVQIAVRPNSENNKPGAEDISSLLLGLLHKNVTPDQLGGPGGPNGVQGMSFGTLPPVLPAAGSQAASLLEHLLPRPPPQQQSHQQQPAPPPAWQDTGRIQQQHGQSSPPGQKGVQRHPRPPPANGQPQAGNSHNNNQRPPGFSNRGGHRGGHSQGQPRPTPANQNQNQAQTQVQGQGQSGPSNGGGNGKANNNGQERGNNNRRGRGRGGNRGGNKGGDSAAAASASAAAPAATPATASAAASAAAASAAAASAAAASAAAPAAASAPAPATLPPAYSN</sequence>
<dbReference type="InterPro" id="IPR040992">
    <property type="entry name" value="XRN1_D1"/>
</dbReference>
<accession>A0A9P6F7W2</accession>
<keyword evidence="5" id="KW-0694">RNA-binding</keyword>
<feature type="compositionally biased region" description="Low complexity" evidence="6">
    <location>
        <begin position="1527"/>
        <end position="1536"/>
    </location>
</feature>
<evidence type="ECO:0000259" key="11">
    <source>
        <dbReference type="Pfam" id="PF18334"/>
    </source>
</evidence>
<dbReference type="Proteomes" id="UP000723463">
    <property type="component" value="Unassembled WGS sequence"/>
</dbReference>
<comment type="similarity">
    <text evidence="4 5">Belongs to the 5'-3' exonuclease family.</text>
</comment>
<feature type="domain" description="Xrn1 helical" evidence="8">
    <location>
        <begin position="272"/>
        <end position="686"/>
    </location>
</feature>
<dbReference type="Pfam" id="PF03159">
    <property type="entry name" value="XRN_N"/>
    <property type="match status" value="1"/>
</dbReference>
<dbReference type="Pfam" id="PF18332">
    <property type="entry name" value="XRN1_D1"/>
    <property type="match status" value="1"/>
</dbReference>
<dbReference type="InterPro" id="IPR047008">
    <property type="entry name" value="XRN1_SH3_sf"/>
</dbReference>
<dbReference type="PANTHER" id="PTHR12341:SF7">
    <property type="entry name" value="5'-3' EXORIBONUCLEASE 1"/>
    <property type="match status" value="1"/>
</dbReference>
<evidence type="ECO:0000256" key="6">
    <source>
        <dbReference type="SAM" id="MobiDB-lite"/>
    </source>
</evidence>
<gene>
    <name evidence="12" type="primary">XRN1</name>
    <name evidence="12" type="ORF">EC957_000320</name>
</gene>
<feature type="compositionally biased region" description="Low complexity" evidence="6">
    <location>
        <begin position="1438"/>
        <end position="1449"/>
    </location>
</feature>
<dbReference type="GO" id="GO:0000184">
    <property type="term" value="P:nuclear-transcribed mRNA catabolic process, nonsense-mediated decay"/>
    <property type="evidence" value="ECO:0007669"/>
    <property type="project" value="UniProtKB-KW"/>
</dbReference>
<dbReference type="InterPro" id="IPR027073">
    <property type="entry name" value="5_3_exoribonuclease"/>
</dbReference>
<evidence type="ECO:0000256" key="4">
    <source>
        <dbReference type="ARBA" id="ARBA00038299"/>
    </source>
</evidence>
<feature type="compositionally biased region" description="Low complexity" evidence="6">
    <location>
        <begin position="1241"/>
        <end position="1252"/>
    </location>
</feature>
<dbReference type="EMBL" id="JAAAXW010000101">
    <property type="protein sequence ID" value="KAF9543955.1"/>
    <property type="molecule type" value="Genomic_DNA"/>
</dbReference>
<comment type="function">
    <text evidence="5">Multifunctional protein that exhibits several independent functions at different levels of the cellular processes. 5'-3' exonuclease component of the nonsense-mediated mRNA decay (NMD) which is a highly conserved mRNA degradation pathway, an RNA surveillance system whose role is to identify and rid cells of mRNA with premature termination codons and thus prevents accumulation of potentially harmful truncated proteins.</text>
</comment>
<evidence type="ECO:0000313" key="12">
    <source>
        <dbReference type="EMBL" id="KAF9543955.1"/>
    </source>
</evidence>
<evidence type="ECO:0000313" key="13">
    <source>
        <dbReference type="Proteomes" id="UP000723463"/>
    </source>
</evidence>
<dbReference type="Gene3D" id="2.30.30.750">
    <property type="match status" value="1"/>
</dbReference>
<dbReference type="InterPro" id="IPR047007">
    <property type="entry name" value="XRN1_D1_sf"/>
</dbReference>
<dbReference type="Gene3D" id="2.170.260.40">
    <property type="match status" value="1"/>
</dbReference>
<dbReference type="InterPro" id="IPR014722">
    <property type="entry name" value="Rib_uL2_dom2"/>
</dbReference>
<feature type="compositionally biased region" description="Polar residues" evidence="6">
    <location>
        <begin position="1463"/>
        <end position="1476"/>
    </location>
</feature>